<reference evidence="2" key="1">
    <citation type="submission" date="2019-12" db="EMBL/GenBank/DDBJ databases">
        <title>An insight into the sialome of adult female Ixodes ricinus ticks feeding for 6 days.</title>
        <authorList>
            <person name="Perner J."/>
            <person name="Ribeiro J.M.C."/>
        </authorList>
    </citation>
    <scope>NUCLEOTIDE SEQUENCE</scope>
    <source>
        <strain evidence="2">Semi-engorged</strain>
        <tissue evidence="2">Salivary glands</tissue>
    </source>
</reference>
<keyword evidence="1" id="KW-0732">Signal</keyword>
<sequence>MLFAFCSSCLLATIFFWALAMPISERGCRDGENTSGGGVCAPTDLAVQLLVVLHLCLVHAQHLLRLGDGKLALLQRHHHALVDDRLLFLGVVVGRAPLEEDLEQHVESPVVPHAVAVDEQLPTDHLLFGYHCFAVVLLSAVQ</sequence>
<protein>
    <submittedName>
        <fullName evidence="2">Putative secreted protein</fullName>
    </submittedName>
</protein>
<evidence type="ECO:0000256" key="1">
    <source>
        <dbReference type="SAM" id="SignalP"/>
    </source>
</evidence>
<feature type="signal peptide" evidence="1">
    <location>
        <begin position="1"/>
        <end position="20"/>
    </location>
</feature>
<evidence type="ECO:0000313" key="2">
    <source>
        <dbReference type="EMBL" id="MXU93159.1"/>
    </source>
</evidence>
<dbReference type="EMBL" id="GIFC01011076">
    <property type="protein sequence ID" value="MXU93159.1"/>
    <property type="molecule type" value="Transcribed_RNA"/>
</dbReference>
<feature type="chain" id="PRO_5025562988" evidence="1">
    <location>
        <begin position="21"/>
        <end position="142"/>
    </location>
</feature>
<accession>A0A6B0UTQ1</accession>
<dbReference type="AlphaFoldDB" id="A0A6B0UTQ1"/>
<name>A0A6B0UTQ1_IXORI</name>
<proteinExistence type="predicted"/>
<organism evidence="2">
    <name type="scientific">Ixodes ricinus</name>
    <name type="common">Common tick</name>
    <name type="synonym">Acarus ricinus</name>
    <dbReference type="NCBI Taxonomy" id="34613"/>
    <lineage>
        <taxon>Eukaryota</taxon>
        <taxon>Metazoa</taxon>
        <taxon>Ecdysozoa</taxon>
        <taxon>Arthropoda</taxon>
        <taxon>Chelicerata</taxon>
        <taxon>Arachnida</taxon>
        <taxon>Acari</taxon>
        <taxon>Parasitiformes</taxon>
        <taxon>Ixodida</taxon>
        <taxon>Ixodoidea</taxon>
        <taxon>Ixodidae</taxon>
        <taxon>Ixodinae</taxon>
        <taxon>Ixodes</taxon>
    </lineage>
</organism>